<accession>B6SUK3</accession>
<reference evidence="2" key="1">
    <citation type="journal article" date="2009" name="Plant Mol. Biol.">
        <title>Insights into corn genes derived from large-scale cDNA sequencing.</title>
        <authorList>
            <person name="Alexandrov N.N."/>
            <person name="Brover V.V."/>
            <person name="Freidin S."/>
            <person name="Troukhan M.E."/>
            <person name="Tatarinova T.V."/>
            <person name="Zhang H."/>
            <person name="Swaller T.J."/>
            <person name="Lu Y.P."/>
            <person name="Bouck J."/>
            <person name="Flavell R.B."/>
            <person name="Feldmann K.A."/>
        </authorList>
    </citation>
    <scope>NUCLEOTIDE SEQUENCE</scope>
</reference>
<dbReference type="EMBL" id="EU956418">
    <property type="protein sequence ID" value="ACG28536.1"/>
    <property type="molecule type" value="mRNA"/>
</dbReference>
<name>B6SUK3_MAIZE</name>
<evidence type="ECO:0000313" key="2">
    <source>
        <dbReference type="EMBL" id="ACG28536.1"/>
    </source>
</evidence>
<dbReference type="ExpressionAtlas" id="B6SUK3">
    <property type="expression patterns" value="baseline"/>
</dbReference>
<dbReference type="AlphaFoldDB" id="B6SUK3"/>
<feature type="compositionally biased region" description="Basic residues" evidence="1">
    <location>
        <begin position="56"/>
        <end position="68"/>
    </location>
</feature>
<protein>
    <submittedName>
        <fullName evidence="2">Uncharacterized protein</fullName>
    </submittedName>
</protein>
<evidence type="ECO:0000256" key="1">
    <source>
        <dbReference type="SAM" id="MobiDB-lite"/>
    </source>
</evidence>
<sequence>MPLQLSPAHDWPPAREMPTPIATAICSPVSSASSSTLILPPPPVLGCSRRLRRAFRSPHRPCPPHRPRLFSAPRSTPVLAQRPSPHPLPRLRRLPLWRCPHWHRRLLSPSWGRGKRRRKKSQAVKLTRLLASHQNPPRPHRRGDGDGVQPRRITLFVEPSPCAYAPAAPPHRNRCLPLCTLGSTSHAMPLIGKHVVRPHRVLDRQARHGSRHLQLPRFSGQRAHDHASHCSVMVAPGASCLHVSLTGECARRDLPCPGVKQN</sequence>
<feature type="region of interest" description="Disordered" evidence="1">
    <location>
        <begin position="56"/>
        <end position="86"/>
    </location>
</feature>
<organism evidence="2">
    <name type="scientific">Zea mays</name>
    <name type="common">Maize</name>
    <dbReference type="NCBI Taxonomy" id="4577"/>
    <lineage>
        <taxon>Eukaryota</taxon>
        <taxon>Viridiplantae</taxon>
        <taxon>Streptophyta</taxon>
        <taxon>Embryophyta</taxon>
        <taxon>Tracheophyta</taxon>
        <taxon>Spermatophyta</taxon>
        <taxon>Magnoliopsida</taxon>
        <taxon>Liliopsida</taxon>
        <taxon>Poales</taxon>
        <taxon>Poaceae</taxon>
        <taxon>PACMAD clade</taxon>
        <taxon>Panicoideae</taxon>
        <taxon>Andropogonodae</taxon>
        <taxon>Andropogoneae</taxon>
        <taxon>Tripsacinae</taxon>
        <taxon>Zea</taxon>
    </lineage>
</organism>
<proteinExistence type="evidence at transcript level"/>